<dbReference type="InParanoid" id="A8NE65"/>
<dbReference type="AlphaFoldDB" id="A8NE65"/>
<sequence>MAPQLENGWTSFTTALLSPDAKRRGIMFQLPNPPPRKPLVLPALEEFICSQPGTLACRNFRPPDVSVTQPSRNERSLISKIRSCISQKKRAKHNNEDRVEEAVSSIKPSKGKKQLASRVGTVIKNVLRWLAGPTPELK</sequence>
<comment type="caution">
    <text evidence="2">The sequence shown here is derived from an EMBL/GenBank/DDBJ whole genome shotgun (WGS) entry which is preliminary data.</text>
</comment>
<keyword evidence="3" id="KW-1185">Reference proteome</keyword>
<protein>
    <submittedName>
        <fullName evidence="2">Uncharacterized protein</fullName>
    </submittedName>
</protein>
<dbReference type="VEuPathDB" id="FungiDB:CC1G_01007"/>
<gene>
    <name evidence="2" type="ORF">CC1G_01007</name>
</gene>
<evidence type="ECO:0000313" key="3">
    <source>
        <dbReference type="Proteomes" id="UP000001861"/>
    </source>
</evidence>
<dbReference type="KEGG" id="cci:CC1G_01007"/>
<feature type="region of interest" description="Disordered" evidence="1">
    <location>
        <begin position="88"/>
        <end position="112"/>
    </location>
</feature>
<dbReference type="RefSeq" id="XP_001832945.2">
    <property type="nucleotide sequence ID" value="XM_001832893.2"/>
</dbReference>
<name>A8NE65_COPC7</name>
<dbReference type="Proteomes" id="UP000001861">
    <property type="component" value="Unassembled WGS sequence"/>
</dbReference>
<reference evidence="2 3" key="1">
    <citation type="journal article" date="2010" name="Proc. Natl. Acad. Sci. U.S.A.">
        <title>Insights into evolution of multicellular fungi from the assembled chromosomes of the mushroom Coprinopsis cinerea (Coprinus cinereus).</title>
        <authorList>
            <person name="Stajich J.E."/>
            <person name="Wilke S.K."/>
            <person name="Ahren D."/>
            <person name="Au C.H."/>
            <person name="Birren B.W."/>
            <person name="Borodovsky M."/>
            <person name="Burns C."/>
            <person name="Canback B."/>
            <person name="Casselton L.A."/>
            <person name="Cheng C.K."/>
            <person name="Deng J."/>
            <person name="Dietrich F.S."/>
            <person name="Fargo D.C."/>
            <person name="Farman M.L."/>
            <person name="Gathman A.C."/>
            <person name="Goldberg J."/>
            <person name="Guigo R."/>
            <person name="Hoegger P.J."/>
            <person name="Hooker J.B."/>
            <person name="Huggins A."/>
            <person name="James T.Y."/>
            <person name="Kamada T."/>
            <person name="Kilaru S."/>
            <person name="Kodira C."/>
            <person name="Kues U."/>
            <person name="Kupfer D."/>
            <person name="Kwan H.S."/>
            <person name="Lomsadze A."/>
            <person name="Li W."/>
            <person name="Lilly W.W."/>
            <person name="Ma L.J."/>
            <person name="Mackey A.J."/>
            <person name="Manning G."/>
            <person name="Martin F."/>
            <person name="Muraguchi H."/>
            <person name="Natvig D.O."/>
            <person name="Palmerini H."/>
            <person name="Ramesh M.A."/>
            <person name="Rehmeyer C.J."/>
            <person name="Roe B.A."/>
            <person name="Shenoy N."/>
            <person name="Stanke M."/>
            <person name="Ter-Hovhannisyan V."/>
            <person name="Tunlid A."/>
            <person name="Velagapudi R."/>
            <person name="Vision T.J."/>
            <person name="Zeng Q."/>
            <person name="Zolan M.E."/>
            <person name="Pukkila P.J."/>
        </authorList>
    </citation>
    <scope>NUCLEOTIDE SEQUENCE [LARGE SCALE GENOMIC DNA]</scope>
    <source>
        <strain evidence="3">Okayama-7 / 130 / ATCC MYA-4618 / FGSC 9003</strain>
    </source>
</reference>
<accession>A8NE65</accession>
<dbReference type="GeneID" id="6009435"/>
<evidence type="ECO:0000313" key="2">
    <source>
        <dbReference type="EMBL" id="EAU88634.2"/>
    </source>
</evidence>
<organism evidence="2 3">
    <name type="scientific">Coprinopsis cinerea (strain Okayama-7 / 130 / ATCC MYA-4618 / FGSC 9003)</name>
    <name type="common">Inky cap fungus</name>
    <name type="synonym">Hormographiella aspergillata</name>
    <dbReference type="NCBI Taxonomy" id="240176"/>
    <lineage>
        <taxon>Eukaryota</taxon>
        <taxon>Fungi</taxon>
        <taxon>Dikarya</taxon>
        <taxon>Basidiomycota</taxon>
        <taxon>Agaricomycotina</taxon>
        <taxon>Agaricomycetes</taxon>
        <taxon>Agaricomycetidae</taxon>
        <taxon>Agaricales</taxon>
        <taxon>Agaricineae</taxon>
        <taxon>Psathyrellaceae</taxon>
        <taxon>Coprinopsis</taxon>
    </lineage>
</organism>
<dbReference type="EMBL" id="AACS02000002">
    <property type="protein sequence ID" value="EAU88634.2"/>
    <property type="molecule type" value="Genomic_DNA"/>
</dbReference>
<evidence type="ECO:0000256" key="1">
    <source>
        <dbReference type="SAM" id="MobiDB-lite"/>
    </source>
</evidence>
<dbReference type="HOGENOM" id="CLU_1948722_0_0_1"/>
<proteinExistence type="predicted"/>